<dbReference type="PROSITE" id="PS50174">
    <property type="entry name" value="G_PATCH"/>
    <property type="match status" value="1"/>
</dbReference>
<dbReference type="GO" id="GO:0003676">
    <property type="term" value="F:nucleic acid binding"/>
    <property type="evidence" value="ECO:0007669"/>
    <property type="project" value="InterPro"/>
</dbReference>
<feature type="non-terminal residue" evidence="3">
    <location>
        <position position="1"/>
    </location>
</feature>
<evidence type="ECO:0000313" key="3">
    <source>
        <dbReference type="EMBL" id="RKO93392.1"/>
    </source>
</evidence>
<feature type="region of interest" description="Disordered" evidence="1">
    <location>
        <begin position="109"/>
        <end position="136"/>
    </location>
</feature>
<dbReference type="SMART" id="SM01173">
    <property type="entry name" value="DUF4187"/>
    <property type="match status" value="1"/>
</dbReference>
<dbReference type="InterPro" id="IPR039249">
    <property type="entry name" value="GPATCH11"/>
</dbReference>
<sequence length="256" mass="29833">EEEDYLSDAFLLKATEPPVAPQPRTYSQRRKHILDTQKERSYVKPLKEKEREVREQGLKTHLPEDNIGFKMLQKMGFKKGAALGSSTNPAPATAPIPIVIREKRLGLGLAEHSEETSKRQRDAEEERRIEGELESQRADFREQMNRRFEEKRARGEVRKMRLVCETMDVARGIERHPFWLPERKPGAEEEEEDEEIEVTEDLAEDDFEAQEPAEQLKLVNAYLRNKLLYCFYCGSVYESERALLEICPGDTRDDHE</sequence>
<dbReference type="PANTHER" id="PTHR21032:SF0">
    <property type="entry name" value="G PATCH DOMAIN-CONTAINING PROTEIN 11"/>
    <property type="match status" value="1"/>
</dbReference>
<keyword evidence="4" id="KW-1185">Reference proteome</keyword>
<dbReference type="EMBL" id="KZ994261">
    <property type="protein sequence ID" value="RKO93392.1"/>
    <property type="molecule type" value="Genomic_DNA"/>
</dbReference>
<gene>
    <name evidence="3" type="ORF">BDK51DRAFT_11804</name>
</gene>
<feature type="domain" description="G-patch" evidence="2">
    <location>
        <begin position="64"/>
        <end position="112"/>
    </location>
</feature>
<name>A0A4P9WLU1_9FUNG</name>
<evidence type="ECO:0000259" key="2">
    <source>
        <dbReference type="PROSITE" id="PS50174"/>
    </source>
</evidence>
<proteinExistence type="predicted"/>
<accession>A0A4P9WLU1</accession>
<protein>
    <recommendedName>
        <fullName evidence="2">G-patch domain-containing protein</fullName>
    </recommendedName>
</protein>
<dbReference type="InterPro" id="IPR000467">
    <property type="entry name" value="G_patch_dom"/>
</dbReference>
<dbReference type="AlphaFoldDB" id="A0A4P9WLU1"/>
<dbReference type="PANTHER" id="PTHR21032">
    <property type="entry name" value="G PATCH DOMAIN-CONTAINING PROTEIN 11"/>
    <property type="match status" value="1"/>
</dbReference>
<dbReference type="SMART" id="SM00443">
    <property type="entry name" value="G_patch"/>
    <property type="match status" value="1"/>
</dbReference>
<reference evidence="4" key="1">
    <citation type="journal article" date="2018" name="Nat. Microbiol.">
        <title>Leveraging single-cell genomics to expand the fungal tree of life.</title>
        <authorList>
            <person name="Ahrendt S.R."/>
            <person name="Quandt C.A."/>
            <person name="Ciobanu D."/>
            <person name="Clum A."/>
            <person name="Salamov A."/>
            <person name="Andreopoulos B."/>
            <person name="Cheng J.F."/>
            <person name="Woyke T."/>
            <person name="Pelin A."/>
            <person name="Henrissat B."/>
            <person name="Reynolds N.K."/>
            <person name="Benny G.L."/>
            <person name="Smith M.E."/>
            <person name="James T.Y."/>
            <person name="Grigoriev I.V."/>
        </authorList>
    </citation>
    <scope>NUCLEOTIDE SEQUENCE [LARGE SCALE GENOMIC DNA]</scope>
</reference>
<feature type="non-terminal residue" evidence="3">
    <location>
        <position position="256"/>
    </location>
</feature>
<organism evidence="3 4">
    <name type="scientific">Blyttiomyces helicus</name>
    <dbReference type="NCBI Taxonomy" id="388810"/>
    <lineage>
        <taxon>Eukaryota</taxon>
        <taxon>Fungi</taxon>
        <taxon>Fungi incertae sedis</taxon>
        <taxon>Chytridiomycota</taxon>
        <taxon>Chytridiomycota incertae sedis</taxon>
        <taxon>Chytridiomycetes</taxon>
        <taxon>Chytridiomycetes incertae sedis</taxon>
        <taxon>Blyttiomyces</taxon>
    </lineage>
</organism>
<dbReference type="OrthoDB" id="786951at2759"/>
<dbReference type="Pfam" id="PF01585">
    <property type="entry name" value="G-patch"/>
    <property type="match status" value="1"/>
</dbReference>
<evidence type="ECO:0000256" key="1">
    <source>
        <dbReference type="SAM" id="MobiDB-lite"/>
    </source>
</evidence>
<dbReference type="Proteomes" id="UP000269721">
    <property type="component" value="Unassembled WGS sequence"/>
</dbReference>
<dbReference type="Pfam" id="PF13821">
    <property type="entry name" value="DUF4187"/>
    <property type="match status" value="1"/>
</dbReference>
<evidence type="ECO:0000313" key="4">
    <source>
        <dbReference type="Proteomes" id="UP000269721"/>
    </source>
</evidence>
<dbReference type="GO" id="GO:0000776">
    <property type="term" value="C:kinetochore"/>
    <property type="evidence" value="ECO:0007669"/>
    <property type="project" value="TreeGrafter"/>
</dbReference>
<dbReference type="InterPro" id="IPR025239">
    <property type="entry name" value="DUF4187"/>
</dbReference>